<accession>A0ACB7EWA4</accession>
<reference evidence="1" key="1">
    <citation type="submission" date="2020-04" db="EMBL/GenBank/DDBJ databases">
        <title>A chromosome-scale assembly and high-density genetic map of the yellow drum (Nibea albiflora) genome.</title>
        <authorList>
            <person name="Xu D."/>
            <person name="Zhang W."/>
            <person name="Chen R."/>
            <person name="Tan P."/>
            <person name="Wang L."/>
            <person name="Song H."/>
            <person name="Tian L."/>
            <person name="Zhu Q."/>
            <person name="Wang B."/>
        </authorList>
    </citation>
    <scope>NUCLEOTIDE SEQUENCE</scope>
    <source>
        <strain evidence="1">ZJHYS-2018</strain>
    </source>
</reference>
<name>A0ACB7EWA4_NIBAL</name>
<dbReference type="EMBL" id="CM024809">
    <property type="protein sequence ID" value="KAG8006264.1"/>
    <property type="molecule type" value="Genomic_DNA"/>
</dbReference>
<gene>
    <name evidence="1" type="primary">ENDOD1.4</name>
    <name evidence="1" type="ORF">GBF38_005500</name>
</gene>
<dbReference type="Proteomes" id="UP000805704">
    <property type="component" value="Chromosome 21"/>
</dbReference>
<evidence type="ECO:0000313" key="1">
    <source>
        <dbReference type="EMBL" id="KAG8006264.1"/>
    </source>
</evidence>
<protein>
    <submittedName>
        <fullName evidence="1">Endonuclease domain-containing 1 protein</fullName>
    </submittedName>
</protein>
<organism evidence="1 2">
    <name type="scientific">Nibea albiflora</name>
    <name type="common">Yellow drum</name>
    <name type="synonym">Corvina albiflora</name>
    <dbReference type="NCBI Taxonomy" id="240163"/>
    <lineage>
        <taxon>Eukaryota</taxon>
        <taxon>Metazoa</taxon>
        <taxon>Chordata</taxon>
        <taxon>Craniata</taxon>
        <taxon>Vertebrata</taxon>
        <taxon>Euteleostomi</taxon>
        <taxon>Actinopterygii</taxon>
        <taxon>Neopterygii</taxon>
        <taxon>Teleostei</taxon>
        <taxon>Neoteleostei</taxon>
        <taxon>Acanthomorphata</taxon>
        <taxon>Eupercaria</taxon>
        <taxon>Sciaenidae</taxon>
        <taxon>Nibea</taxon>
    </lineage>
</organism>
<keyword evidence="1" id="KW-0255">Endonuclease</keyword>
<proteinExistence type="predicted"/>
<sequence>MDPFCSSVLFFLLMASPLVSASVLNSFKDCSHFFYMQTPPVGIKGTSPRKICQKFADNLRFATLYDSSRRLPLYSAYIFKKTDGKRRIDTPWMYEPQLVSDNESGNMRALPLTEDTPPLIEDSQAVLEDYTDAVEYRRSPLNPDLFQSEPDDKSSTYTLTNVVPLFTDFLDASWYPYLDTIRRRLNNFCHGKSFMVTGVTISGATIKRDNKDRLAIPKHMWLAYCCPHFDRNSPYEVRFMFPSYGGYGLNEQTDHSVVEVPLKTLESFLKSQTDTDSDLTIFYKGCVSENIFKKKRDLTRVLG</sequence>
<keyword evidence="2" id="KW-1185">Reference proteome</keyword>
<keyword evidence="1" id="KW-0540">Nuclease</keyword>
<keyword evidence="1" id="KW-0378">Hydrolase</keyword>
<evidence type="ECO:0000313" key="2">
    <source>
        <dbReference type="Proteomes" id="UP000805704"/>
    </source>
</evidence>
<comment type="caution">
    <text evidence="1">The sequence shown here is derived from an EMBL/GenBank/DDBJ whole genome shotgun (WGS) entry which is preliminary data.</text>
</comment>